<proteinExistence type="predicted"/>
<dbReference type="Gene3D" id="1.10.10.10">
    <property type="entry name" value="Winged helix-like DNA-binding domain superfamily/Winged helix DNA-binding domain"/>
    <property type="match status" value="1"/>
</dbReference>
<reference evidence="2" key="1">
    <citation type="submission" date="2022-09" db="EMBL/GenBank/DDBJ databases">
        <title>Novosphingobium sp. Nov., a polycyclic aromatic hydrocarbon-degrading bacterium isolated form mangrove sediments in HongKong.</title>
        <authorList>
            <person name="Hu Z."/>
        </authorList>
    </citation>
    <scope>NUCLEOTIDE SEQUENCE</scope>
    <source>
        <strain evidence="2">HK4-1</strain>
    </source>
</reference>
<dbReference type="Proteomes" id="UP001165583">
    <property type="component" value="Unassembled WGS sequence"/>
</dbReference>
<keyword evidence="3" id="KW-1185">Reference proteome</keyword>
<name>A0ABT2I7T4_9SPHN</name>
<evidence type="ECO:0000259" key="1">
    <source>
        <dbReference type="SMART" id="SM00347"/>
    </source>
</evidence>
<dbReference type="RefSeq" id="WP_148275008.1">
    <property type="nucleotide sequence ID" value="NZ_JANZXA010000010.1"/>
</dbReference>
<dbReference type="InterPro" id="IPR036388">
    <property type="entry name" value="WH-like_DNA-bd_sf"/>
</dbReference>
<organism evidence="2 3">
    <name type="scientific">Novosphingobium mangrovi</name>
    <name type="common">ex Huang et al. 2023</name>
    <dbReference type="NCBI Taxonomy" id="2976432"/>
    <lineage>
        <taxon>Bacteria</taxon>
        <taxon>Pseudomonadati</taxon>
        <taxon>Pseudomonadota</taxon>
        <taxon>Alphaproteobacteria</taxon>
        <taxon>Sphingomonadales</taxon>
        <taxon>Sphingomonadaceae</taxon>
        <taxon>Novosphingobium</taxon>
    </lineage>
</organism>
<accession>A0ABT2I7T4</accession>
<evidence type="ECO:0000313" key="3">
    <source>
        <dbReference type="Proteomes" id="UP001165583"/>
    </source>
</evidence>
<sequence length="261" mass="29654">MTFLRNRDETGPVAIAAWPKSQAIPHEEFANKSQKYRAERSHEKRPSFELRAQKSHLSICEEFHPWCETGRLRQMNFLALPIMAQRSRSARDCWTSSTSPGHPVAHDDLEGESRPHRQHAFMLEGTGSAGTADEDEVHATGLRIANWWLKARRLREEMFGSEMFAEPAWDILLDLYTAEAKGESVQISSLAVAARVPHSTAIRWAKNMTRSGFLVRERDPTDARRVHIRLSPWAKELMENYLARLIGHGASSTQIMLEPSG</sequence>
<dbReference type="SUPFAM" id="SSF46785">
    <property type="entry name" value="Winged helix' DNA-binding domain"/>
    <property type="match status" value="1"/>
</dbReference>
<feature type="domain" description="HTH marR-type" evidence="1">
    <location>
        <begin position="157"/>
        <end position="260"/>
    </location>
</feature>
<gene>
    <name evidence="2" type="ORF">NZK81_15040</name>
</gene>
<dbReference type="SMART" id="SM00347">
    <property type="entry name" value="HTH_MARR"/>
    <property type="match status" value="1"/>
</dbReference>
<dbReference type="InterPro" id="IPR036390">
    <property type="entry name" value="WH_DNA-bd_sf"/>
</dbReference>
<dbReference type="EMBL" id="JANZXA010000010">
    <property type="protein sequence ID" value="MCT2400867.1"/>
    <property type="molecule type" value="Genomic_DNA"/>
</dbReference>
<protein>
    <submittedName>
        <fullName evidence="2">MarR family transcriptional regulator</fullName>
    </submittedName>
</protein>
<dbReference type="InterPro" id="IPR000835">
    <property type="entry name" value="HTH_MarR-typ"/>
</dbReference>
<comment type="caution">
    <text evidence="2">The sequence shown here is derived from an EMBL/GenBank/DDBJ whole genome shotgun (WGS) entry which is preliminary data.</text>
</comment>
<evidence type="ECO:0000313" key="2">
    <source>
        <dbReference type="EMBL" id="MCT2400867.1"/>
    </source>
</evidence>